<name>A0A1B7TB25_9ASCO</name>
<gene>
    <name evidence="2" type="ORF">HANVADRAFT_3291</name>
</gene>
<feature type="domain" description="SPIN90/Ldb17 leucine-rich" evidence="1">
    <location>
        <begin position="182"/>
        <end position="290"/>
    </location>
</feature>
<accession>A0A1B7TB25</accession>
<dbReference type="InterPro" id="IPR018556">
    <property type="entry name" value="SPIN90/Ldb17_LRD"/>
</dbReference>
<proteinExistence type="predicted"/>
<dbReference type="Pfam" id="PF09431">
    <property type="entry name" value="SPIN90_LRD"/>
    <property type="match status" value="1"/>
</dbReference>
<reference evidence="3" key="1">
    <citation type="journal article" date="2016" name="Proc. Natl. Acad. Sci. U.S.A.">
        <title>Comparative genomics of biotechnologically important yeasts.</title>
        <authorList>
            <person name="Riley R."/>
            <person name="Haridas S."/>
            <person name="Wolfe K.H."/>
            <person name="Lopes M.R."/>
            <person name="Hittinger C.T."/>
            <person name="Goeker M."/>
            <person name="Salamov A.A."/>
            <person name="Wisecaver J.H."/>
            <person name="Long T.M."/>
            <person name="Calvey C.H."/>
            <person name="Aerts A.L."/>
            <person name="Barry K.W."/>
            <person name="Choi C."/>
            <person name="Clum A."/>
            <person name="Coughlan A.Y."/>
            <person name="Deshpande S."/>
            <person name="Douglass A.P."/>
            <person name="Hanson S.J."/>
            <person name="Klenk H.-P."/>
            <person name="LaButti K.M."/>
            <person name="Lapidus A."/>
            <person name="Lindquist E.A."/>
            <person name="Lipzen A.M."/>
            <person name="Meier-Kolthoff J.P."/>
            <person name="Ohm R.A."/>
            <person name="Otillar R.P."/>
            <person name="Pangilinan J.L."/>
            <person name="Peng Y."/>
            <person name="Rokas A."/>
            <person name="Rosa C.A."/>
            <person name="Scheuner C."/>
            <person name="Sibirny A.A."/>
            <person name="Slot J.C."/>
            <person name="Stielow J.B."/>
            <person name="Sun H."/>
            <person name="Kurtzman C.P."/>
            <person name="Blackwell M."/>
            <person name="Grigoriev I.V."/>
            <person name="Jeffries T.W."/>
        </authorList>
    </citation>
    <scope>NUCLEOTIDE SEQUENCE [LARGE SCALE GENOMIC DNA]</scope>
    <source>
        <strain evidence="3">NRRL Y-1626</strain>
    </source>
</reference>
<evidence type="ECO:0000313" key="2">
    <source>
        <dbReference type="EMBL" id="OBA25920.1"/>
    </source>
</evidence>
<protein>
    <recommendedName>
        <fullName evidence="1">SPIN90/Ldb17 leucine-rich domain-containing protein</fullName>
    </recommendedName>
</protein>
<dbReference type="Proteomes" id="UP000092321">
    <property type="component" value="Unassembled WGS sequence"/>
</dbReference>
<organism evidence="2 3">
    <name type="scientific">Hanseniaspora valbyensis NRRL Y-1626</name>
    <dbReference type="NCBI Taxonomy" id="766949"/>
    <lineage>
        <taxon>Eukaryota</taxon>
        <taxon>Fungi</taxon>
        <taxon>Dikarya</taxon>
        <taxon>Ascomycota</taxon>
        <taxon>Saccharomycotina</taxon>
        <taxon>Saccharomycetes</taxon>
        <taxon>Saccharomycodales</taxon>
        <taxon>Saccharomycodaceae</taxon>
        <taxon>Hanseniaspora</taxon>
    </lineage>
</organism>
<comment type="caution">
    <text evidence="2">The sequence shown here is derived from an EMBL/GenBank/DDBJ whole genome shotgun (WGS) entry which is preliminary data.</text>
</comment>
<keyword evidence="3" id="KW-1185">Reference proteome</keyword>
<dbReference type="EMBL" id="LXPE01000034">
    <property type="protein sequence ID" value="OBA25920.1"/>
    <property type="molecule type" value="Genomic_DNA"/>
</dbReference>
<dbReference type="AlphaFoldDB" id="A0A1B7TB25"/>
<evidence type="ECO:0000313" key="3">
    <source>
        <dbReference type="Proteomes" id="UP000092321"/>
    </source>
</evidence>
<dbReference type="OrthoDB" id="3972743at2759"/>
<evidence type="ECO:0000259" key="1">
    <source>
        <dbReference type="Pfam" id="PF09431"/>
    </source>
</evidence>
<sequence length="344" mass="40340">MTLRQCIDNYVNSSYQLTLDELLNDNSMYNIDFIIINVIDIVKDYDSNDTGIETIVDRLILLQKFKDNFIFANEKLLMILLHLTFDYKIFNMVIRILYREMQIMNSNAQHLISFKLSQELLPVLINIVNDDLLTKNNEYIELIGHLIPLSISENINNSKQMISNAFLITVCNVLKKDLESDTVDTLIKLLLIVNELFCIENPEKNPIPFLINSNIINKIIMKFNRFNFIDDKILCLKLMNGLVCSDSIHLYLNDLLVFKDILVRQFIEKDINDFNYQIILLKVLYKILIYLKNNDHCKIVLETIKTLKQNNLDDTNPNTPTLKNLIIEINKLDNRPLVPLRRKR</sequence>